<reference evidence="2 3" key="1">
    <citation type="journal article" date="2015" name="Nature">
        <title>rRNA introns, odd ribosomes, and small enigmatic genomes across a large radiation of phyla.</title>
        <authorList>
            <person name="Brown C.T."/>
            <person name="Hug L.A."/>
            <person name="Thomas B.C."/>
            <person name="Sharon I."/>
            <person name="Castelle C.J."/>
            <person name="Singh A."/>
            <person name="Wilkins M.J."/>
            <person name="Williams K.H."/>
            <person name="Banfield J.F."/>
        </authorList>
    </citation>
    <scope>NUCLEOTIDE SEQUENCE [LARGE SCALE GENOMIC DNA]</scope>
</reference>
<dbReference type="AlphaFoldDB" id="A0A0G0PKG1"/>
<feature type="region of interest" description="Disordered" evidence="1">
    <location>
        <begin position="1"/>
        <end position="24"/>
    </location>
</feature>
<evidence type="ECO:0000256" key="1">
    <source>
        <dbReference type="SAM" id="MobiDB-lite"/>
    </source>
</evidence>
<evidence type="ECO:0000313" key="2">
    <source>
        <dbReference type="EMBL" id="KKQ89796.1"/>
    </source>
</evidence>
<protein>
    <submittedName>
        <fullName evidence="2">Uncharacterized protein</fullName>
    </submittedName>
</protein>
<name>A0A0G0PKG1_9BACT</name>
<evidence type="ECO:0000313" key="3">
    <source>
        <dbReference type="Proteomes" id="UP000033841"/>
    </source>
</evidence>
<sequence length="310" mass="34411">MANQLPPTMKSSENSIGSTSDTSNTASIFGRIQQVKEAIEAIDNSTLDLNDLLEKWGSLSATDIYDKVKDLSTDIAAINSVSNVENITNNNITQNTDLSELMNQVLAMKALLSTNRTLLETVVSKPIITSWLEEGSIIFKSLITNPSKTSTQTVPYLYYFPSEVKQENIIKKSPELEIKFDATKSVYYASADITLKPGGTIILEVQVEDIWTIPQEKIDSLKKQADELFAPLKNTSYFAQGTTLHSNILASLDKITILQKQAKLPEDKIIGYYETKIELDSVNRNLESLKTIVSPASSGEFRPYRFGVLL</sequence>
<accession>A0A0G0PKG1</accession>
<dbReference type="Proteomes" id="UP000033841">
    <property type="component" value="Unassembled WGS sequence"/>
</dbReference>
<organism evidence="2 3">
    <name type="scientific">Candidatus Shapirobacteria bacterium GW2011_GWE1_38_92</name>
    <dbReference type="NCBI Taxonomy" id="1618489"/>
    <lineage>
        <taxon>Bacteria</taxon>
        <taxon>Candidatus Shapironibacteriota</taxon>
    </lineage>
</organism>
<comment type="caution">
    <text evidence="2">The sequence shown here is derived from an EMBL/GenBank/DDBJ whole genome shotgun (WGS) entry which is preliminary data.</text>
</comment>
<dbReference type="EMBL" id="LBVR01000051">
    <property type="protein sequence ID" value="KKQ89796.1"/>
    <property type="molecule type" value="Genomic_DNA"/>
</dbReference>
<gene>
    <name evidence="2" type="ORF">UT14_C0051G0008</name>
</gene>
<proteinExistence type="predicted"/>